<organism evidence="1 2">
    <name type="scientific">Tsukamurella asaccharolytica</name>
    <dbReference type="NCBI Taxonomy" id="2592067"/>
    <lineage>
        <taxon>Bacteria</taxon>
        <taxon>Bacillati</taxon>
        <taxon>Actinomycetota</taxon>
        <taxon>Actinomycetes</taxon>
        <taxon>Mycobacteriales</taxon>
        <taxon>Tsukamurellaceae</taxon>
        <taxon>Tsukamurella</taxon>
    </lineage>
</organism>
<reference evidence="1 2" key="1">
    <citation type="submission" date="2019-06" db="EMBL/GenBank/DDBJ databases">
        <title>Tsukamurella conjunctivitidis sp. nov., Tsukamurella assacharolytica sp. nov. and Tsukamurella sputae sp. nov. isolated from patients with conjunctivitis, bacteraemia (lymphoma) and respiratory infection (sputum) in Hong Kong.</title>
        <authorList>
            <person name="Teng J.L.L."/>
            <person name="Lee H.H."/>
            <person name="Fong J.Y.H."/>
            <person name="Fok K.M.N."/>
            <person name="Lau S.K.P."/>
            <person name="Woo P.C.Y."/>
        </authorList>
    </citation>
    <scope>NUCLEOTIDE SEQUENCE [LARGE SCALE GENOMIC DNA]</scope>
    <source>
        <strain evidence="1 2">HKU71</strain>
    </source>
</reference>
<dbReference type="Proteomes" id="UP000317291">
    <property type="component" value="Unassembled WGS sequence"/>
</dbReference>
<gene>
    <name evidence="1" type="ORF">FK529_05595</name>
</gene>
<protein>
    <submittedName>
        <fullName evidence="1">Uncharacterized protein</fullName>
    </submittedName>
</protein>
<dbReference type="EMBL" id="VIGW01000002">
    <property type="protein sequence ID" value="TWS20796.1"/>
    <property type="molecule type" value="Genomic_DNA"/>
</dbReference>
<evidence type="ECO:0000313" key="1">
    <source>
        <dbReference type="EMBL" id="TWS20796.1"/>
    </source>
</evidence>
<dbReference type="AlphaFoldDB" id="A0A5C5RD61"/>
<name>A0A5C5RD61_9ACTN</name>
<keyword evidence="2" id="KW-1185">Reference proteome</keyword>
<dbReference type="RefSeq" id="WP_146560015.1">
    <property type="nucleotide sequence ID" value="NZ_VIGW01000002.1"/>
</dbReference>
<sequence length="135" mass="14848">MSKPRTPRHFPKMKHRAAKRRAARISIYDADMRLLSSTHTRFRPHVEKLNARALTITTTHRADGVAEATVTRKLDIPEGSPFWVAPVGTPFPEHGTDPAAEGWHILGHAGPARLRPLHDLIGDALADADDAEAGQ</sequence>
<proteinExistence type="predicted"/>
<comment type="caution">
    <text evidence="1">The sequence shown here is derived from an EMBL/GenBank/DDBJ whole genome shotgun (WGS) entry which is preliminary data.</text>
</comment>
<accession>A0A5C5RD61</accession>
<evidence type="ECO:0000313" key="2">
    <source>
        <dbReference type="Proteomes" id="UP000317291"/>
    </source>
</evidence>